<keyword evidence="1" id="KW-0472">Membrane</keyword>
<feature type="transmembrane region" description="Helical" evidence="1">
    <location>
        <begin position="33"/>
        <end position="51"/>
    </location>
</feature>
<feature type="transmembrane region" description="Helical" evidence="1">
    <location>
        <begin position="100"/>
        <end position="118"/>
    </location>
</feature>
<evidence type="ECO:0000313" key="3">
    <source>
        <dbReference type="Proteomes" id="UP001589647"/>
    </source>
</evidence>
<proteinExistence type="predicted"/>
<protein>
    <submittedName>
        <fullName evidence="2">Uncharacterized protein</fullName>
    </submittedName>
</protein>
<dbReference type="EMBL" id="JBHMEI010000039">
    <property type="protein sequence ID" value="MFB9206652.1"/>
    <property type="molecule type" value="Genomic_DNA"/>
</dbReference>
<keyword evidence="1" id="KW-1133">Transmembrane helix</keyword>
<evidence type="ECO:0000256" key="1">
    <source>
        <dbReference type="SAM" id="Phobius"/>
    </source>
</evidence>
<feature type="transmembrane region" description="Helical" evidence="1">
    <location>
        <begin position="7"/>
        <end position="27"/>
    </location>
</feature>
<reference evidence="2 3" key="1">
    <citation type="submission" date="2024-09" db="EMBL/GenBank/DDBJ databases">
        <authorList>
            <person name="Sun Q."/>
            <person name="Mori K."/>
        </authorList>
    </citation>
    <scope>NUCLEOTIDE SEQUENCE [LARGE SCALE GENOMIC DNA]</scope>
    <source>
        <strain evidence="2 3">CCM 3426</strain>
    </source>
</reference>
<dbReference type="RefSeq" id="WP_229824546.1">
    <property type="nucleotide sequence ID" value="NZ_BMRC01000015.1"/>
</dbReference>
<evidence type="ECO:0000313" key="2">
    <source>
        <dbReference type="EMBL" id="MFB9206652.1"/>
    </source>
</evidence>
<accession>A0ABV5IQ48</accession>
<organism evidence="2 3">
    <name type="scientific">Nonomuraea spiralis</name>
    <dbReference type="NCBI Taxonomy" id="46182"/>
    <lineage>
        <taxon>Bacteria</taxon>
        <taxon>Bacillati</taxon>
        <taxon>Actinomycetota</taxon>
        <taxon>Actinomycetes</taxon>
        <taxon>Streptosporangiales</taxon>
        <taxon>Streptosporangiaceae</taxon>
        <taxon>Nonomuraea</taxon>
    </lineage>
</organism>
<keyword evidence="1" id="KW-0812">Transmembrane</keyword>
<sequence length="162" mass="17273">MKTLAVLEFVNIPLIAGVLAGLLGMPLTVANSAGLVLVLLVLAEGGVYWWLKFTQLSSRAPVPAGMAMYRMISRINVGLLVAGAVVVGAGLVMGASGAQVWPGAALWVFALLEHVNYFHLQLMHDTRADLGHLVRTGRLRRSHLALDMARVSRGPQVGNLRG</sequence>
<gene>
    <name evidence="2" type="ORF">ACFFV7_36040</name>
</gene>
<keyword evidence="3" id="KW-1185">Reference proteome</keyword>
<feature type="transmembrane region" description="Helical" evidence="1">
    <location>
        <begin position="72"/>
        <end position="94"/>
    </location>
</feature>
<name>A0ABV5IQ48_9ACTN</name>
<comment type="caution">
    <text evidence="2">The sequence shown here is derived from an EMBL/GenBank/DDBJ whole genome shotgun (WGS) entry which is preliminary data.</text>
</comment>
<dbReference type="Proteomes" id="UP001589647">
    <property type="component" value="Unassembled WGS sequence"/>
</dbReference>